<protein>
    <submittedName>
        <fullName evidence="2">ArdC family protein</fullName>
    </submittedName>
</protein>
<feature type="domain" description="N-terminal" evidence="1">
    <location>
        <begin position="5"/>
        <end position="104"/>
    </location>
</feature>
<reference evidence="2" key="1">
    <citation type="submission" date="2023-01" db="EMBL/GenBank/DDBJ databases">
        <title>Human gut microbiome strain richness.</title>
        <authorList>
            <person name="Chen-Liaw A."/>
        </authorList>
    </citation>
    <scope>NUCLEOTIDE SEQUENCE</scope>
    <source>
        <strain evidence="2">RTP21484st1_H11_RTP21484_190118</strain>
    </source>
</reference>
<accession>A0AAW6DJR1</accession>
<dbReference type="EMBL" id="JAQMLA010000025">
    <property type="protein sequence ID" value="MDB8686961.1"/>
    <property type="molecule type" value="Genomic_DNA"/>
</dbReference>
<comment type="caution">
    <text evidence="2">The sequence shown here is derived from an EMBL/GenBank/DDBJ whole genome shotgun (WGS) entry which is preliminary data.</text>
</comment>
<organism evidence="2 3">
    <name type="scientific">Mediterraneibacter gnavus</name>
    <name type="common">Ruminococcus gnavus</name>
    <dbReference type="NCBI Taxonomy" id="33038"/>
    <lineage>
        <taxon>Bacteria</taxon>
        <taxon>Bacillati</taxon>
        <taxon>Bacillota</taxon>
        <taxon>Clostridia</taxon>
        <taxon>Lachnospirales</taxon>
        <taxon>Lachnospiraceae</taxon>
        <taxon>Mediterraneibacter</taxon>
    </lineage>
</organism>
<evidence type="ECO:0000259" key="1">
    <source>
        <dbReference type="Pfam" id="PF08401"/>
    </source>
</evidence>
<name>A0AAW6DJR1_MEDGN</name>
<dbReference type="Pfam" id="PF08401">
    <property type="entry name" value="ArdcN"/>
    <property type="match status" value="1"/>
</dbReference>
<proteinExistence type="predicted"/>
<evidence type="ECO:0000313" key="2">
    <source>
        <dbReference type="EMBL" id="MDB8686961.1"/>
    </source>
</evidence>
<dbReference type="InterPro" id="IPR013610">
    <property type="entry name" value="ArdC_N"/>
</dbReference>
<dbReference type="AlphaFoldDB" id="A0AAW6DJR1"/>
<dbReference type="Proteomes" id="UP001212160">
    <property type="component" value="Unassembled WGS sequence"/>
</dbReference>
<evidence type="ECO:0000313" key="3">
    <source>
        <dbReference type="Proteomes" id="UP001212160"/>
    </source>
</evidence>
<sequence>MTKTKEYREQLAEAFLQVLEEKQLDWKKEWQGSGGQTPVNVKTGKDYRGINRLYLTLIAMQRGYTDFRWATFKQIQEQGWRLQDAKGQGIKVEYWFPFDTEEKKC</sequence>
<gene>
    <name evidence="2" type="ORF">PNW85_09765</name>
</gene>
<dbReference type="GO" id="GO:0003697">
    <property type="term" value="F:single-stranded DNA binding"/>
    <property type="evidence" value="ECO:0007669"/>
    <property type="project" value="InterPro"/>
</dbReference>
<dbReference type="RefSeq" id="WP_272107877.1">
    <property type="nucleotide sequence ID" value="NZ_DAWDPA010000021.1"/>
</dbReference>